<evidence type="ECO:0000256" key="1">
    <source>
        <dbReference type="ARBA" id="ARBA00009156"/>
    </source>
</evidence>
<dbReference type="RefSeq" id="WP_155350828.1">
    <property type="nucleotide sequence ID" value="NZ_BAAAHM010000051.1"/>
</dbReference>
<dbReference type="InterPro" id="IPR043129">
    <property type="entry name" value="ATPase_NBD"/>
</dbReference>
<dbReference type="PANTHER" id="PTHR43095">
    <property type="entry name" value="SUGAR KINASE"/>
    <property type="match status" value="1"/>
</dbReference>
<feature type="domain" description="Carbohydrate kinase FGGY N-terminal" evidence="5">
    <location>
        <begin position="3"/>
        <end position="250"/>
    </location>
</feature>
<dbReference type="PIRSF" id="PIRSF000538">
    <property type="entry name" value="GlpK"/>
    <property type="match status" value="1"/>
</dbReference>
<keyword evidence="2 4" id="KW-0808">Transferase</keyword>
<dbReference type="EMBL" id="BLAF01000079">
    <property type="protein sequence ID" value="GES26085.1"/>
    <property type="molecule type" value="Genomic_DNA"/>
</dbReference>
<dbReference type="AlphaFoldDB" id="A0A5M3XY74"/>
<organism evidence="7 8">
    <name type="scientific">Acrocarpospora pleiomorpha</name>
    <dbReference type="NCBI Taxonomy" id="90975"/>
    <lineage>
        <taxon>Bacteria</taxon>
        <taxon>Bacillati</taxon>
        <taxon>Actinomycetota</taxon>
        <taxon>Actinomycetes</taxon>
        <taxon>Streptosporangiales</taxon>
        <taxon>Streptosporangiaceae</taxon>
        <taxon>Acrocarpospora</taxon>
    </lineage>
</organism>
<comment type="caution">
    <text evidence="7">The sequence shown here is derived from an EMBL/GenBank/DDBJ whole genome shotgun (WGS) entry which is preliminary data.</text>
</comment>
<evidence type="ECO:0000259" key="6">
    <source>
        <dbReference type="Pfam" id="PF02782"/>
    </source>
</evidence>
<gene>
    <name evidence="7" type="ORF">Aple_089840</name>
</gene>
<dbReference type="InterPro" id="IPR050406">
    <property type="entry name" value="FGGY_Carb_Kinase"/>
</dbReference>
<dbReference type="Gene3D" id="3.30.420.40">
    <property type="match status" value="2"/>
</dbReference>
<feature type="domain" description="Carbohydrate kinase FGGY C-terminal" evidence="6">
    <location>
        <begin position="264"/>
        <end position="444"/>
    </location>
</feature>
<dbReference type="CDD" id="cd07802">
    <property type="entry name" value="ASKHA_NBD_FGGY_EcLyxK-like"/>
    <property type="match status" value="1"/>
</dbReference>
<evidence type="ECO:0000256" key="3">
    <source>
        <dbReference type="ARBA" id="ARBA00022777"/>
    </source>
</evidence>
<keyword evidence="8" id="KW-1185">Reference proteome</keyword>
<dbReference type="Pfam" id="PF02782">
    <property type="entry name" value="FGGY_C"/>
    <property type="match status" value="1"/>
</dbReference>
<dbReference type="InterPro" id="IPR018484">
    <property type="entry name" value="FGGY_N"/>
</dbReference>
<dbReference type="PROSITE" id="PS00445">
    <property type="entry name" value="FGGY_KINASES_2"/>
    <property type="match status" value="1"/>
</dbReference>
<dbReference type="InterPro" id="IPR000577">
    <property type="entry name" value="Carb_kinase_FGGY"/>
</dbReference>
<dbReference type="SUPFAM" id="SSF53067">
    <property type="entry name" value="Actin-like ATPase domain"/>
    <property type="match status" value="2"/>
</dbReference>
<evidence type="ECO:0000313" key="8">
    <source>
        <dbReference type="Proteomes" id="UP000377595"/>
    </source>
</evidence>
<dbReference type="InterPro" id="IPR018483">
    <property type="entry name" value="Carb_kinase_FGGY_CS"/>
</dbReference>
<dbReference type="GO" id="GO:0005975">
    <property type="term" value="P:carbohydrate metabolic process"/>
    <property type="evidence" value="ECO:0007669"/>
    <property type="project" value="InterPro"/>
</dbReference>
<accession>A0A5M3XY74</accession>
<dbReference type="OrthoDB" id="9782710at2"/>
<evidence type="ECO:0000256" key="2">
    <source>
        <dbReference type="ARBA" id="ARBA00022679"/>
    </source>
</evidence>
<keyword evidence="3 4" id="KW-0418">Kinase</keyword>
<proteinExistence type="inferred from homology"/>
<name>A0A5M3XY74_9ACTN</name>
<comment type="similarity">
    <text evidence="1 4">Belongs to the FGGY kinase family.</text>
</comment>
<protein>
    <submittedName>
        <fullName evidence="7">Carbohydrate kinase</fullName>
    </submittedName>
</protein>
<dbReference type="Pfam" id="PF00370">
    <property type="entry name" value="FGGY_N"/>
    <property type="match status" value="1"/>
</dbReference>
<evidence type="ECO:0000256" key="4">
    <source>
        <dbReference type="RuleBase" id="RU003733"/>
    </source>
</evidence>
<dbReference type="GO" id="GO:0016773">
    <property type="term" value="F:phosphotransferase activity, alcohol group as acceptor"/>
    <property type="evidence" value="ECO:0007669"/>
    <property type="project" value="InterPro"/>
</dbReference>
<dbReference type="GO" id="GO:0016301">
    <property type="term" value="F:kinase activity"/>
    <property type="evidence" value="ECO:0007669"/>
    <property type="project" value="UniProtKB-KW"/>
</dbReference>
<dbReference type="InterPro" id="IPR018485">
    <property type="entry name" value="FGGY_C"/>
</dbReference>
<dbReference type="PANTHER" id="PTHR43095:SF3">
    <property type="entry name" value="L-XYLULOSE_3-KETO-L-GULONATE KINASE"/>
    <property type="match status" value="1"/>
</dbReference>
<evidence type="ECO:0000259" key="5">
    <source>
        <dbReference type="Pfam" id="PF00370"/>
    </source>
</evidence>
<dbReference type="Proteomes" id="UP000377595">
    <property type="component" value="Unassembled WGS sequence"/>
</dbReference>
<reference evidence="7 8" key="1">
    <citation type="submission" date="2019-10" db="EMBL/GenBank/DDBJ databases">
        <title>Whole genome shotgun sequence of Acrocarpospora pleiomorpha NBRC 16267.</title>
        <authorList>
            <person name="Ichikawa N."/>
            <person name="Kimura A."/>
            <person name="Kitahashi Y."/>
            <person name="Komaki H."/>
            <person name="Oguchi A."/>
        </authorList>
    </citation>
    <scope>NUCLEOTIDE SEQUENCE [LARGE SCALE GENOMIC DNA]</scope>
    <source>
        <strain evidence="7 8">NBRC 16267</strain>
    </source>
</reference>
<sequence>MTYLLGIDAGSTITKAVIFDVAGHEVTSASCRVRIATPRPAWVERDTLEVVEAGLKAVRAVVDNLPGSDAGGSISAVAITGHGDGVYLTDAAGKPTRPGILSLDTRAAELVEEWERAGVHDAALELTGQPPFPAAASALLAWLREHEPEVLARSSFALSCKDLLKLAFTGEATTDLTDASCSFVNVATQRYDERAFELYGLGSLRSLLPPIVGSTRIAGRVTAEVAEYTGLRQGTPVVSGLHDVDACAIGSGSAKPGAMTLIAGTYNINEVVADQPHTSPMWLCRSFVEPGQWMSMAVSPTSASNLEWFADNLSSVRLEDNTDPFAALNVEVAKDLHKPHDLLYLPFLYGSPFGKESSGGFVGLRAWHSRGQLVRAVMEGIVHTHRWHVEQLRRTYEPELVTITGGGGRSGIWSQMFADALGRPVSVPESNETGALGAALCAGVGVGVFSDLAEAVDRCVRYQRRHEPSEAGAAVMERGYQAYLTAVDALGPVWRSLAAIGSNT</sequence>
<evidence type="ECO:0000313" key="7">
    <source>
        <dbReference type="EMBL" id="GES26085.1"/>
    </source>
</evidence>